<comment type="caution">
    <text evidence="2">The sequence shown here is derived from an EMBL/GenBank/DDBJ whole genome shotgun (WGS) entry which is preliminary data.</text>
</comment>
<protein>
    <submittedName>
        <fullName evidence="2">Uncharacterized protein</fullName>
    </submittedName>
</protein>
<dbReference type="Proteomes" id="UP001307849">
    <property type="component" value="Unassembled WGS sequence"/>
</dbReference>
<feature type="region of interest" description="Disordered" evidence="1">
    <location>
        <begin position="1"/>
        <end position="23"/>
    </location>
</feature>
<dbReference type="AlphaFoldDB" id="A0AAN8NFH6"/>
<name>A0AAN8NFH6_9PEZI</name>
<proteinExistence type="predicted"/>
<evidence type="ECO:0000313" key="3">
    <source>
        <dbReference type="Proteomes" id="UP001307849"/>
    </source>
</evidence>
<keyword evidence="3" id="KW-1185">Reference proteome</keyword>
<evidence type="ECO:0000313" key="2">
    <source>
        <dbReference type="EMBL" id="KAK6514945.1"/>
    </source>
</evidence>
<sequence>MSTYHVLKGKHGRGMHLEVTKGPPSSECIWKIRDTTGIDSLAYMDIAHRMTEKYVTGSHHHSKKQGRARRVSRVYVKGKNQGLSQANNILVAEAGSPAAVDLLAF</sequence>
<accession>A0AAN8NFH6</accession>
<evidence type="ECO:0000256" key="1">
    <source>
        <dbReference type="SAM" id="MobiDB-lite"/>
    </source>
</evidence>
<gene>
    <name evidence="2" type="ORF">TWF506_007303</name>
</gene>
<organism evidence="2 3">
    <name type="scientific">Arthrobotrys conoides</name>
    <dbReference type="NCBI Taxonomy" id="74498"/>
    <lineage>
        <taxon>Eukaryota</taxon>
        <taxon>Fungi</taxon>
        <taxon>Dikarya</taxon>
        <taxon>Ascomycota</taxon>
        <taxon>Pezizomycotina</taxon>
        <taxon>Orbiliomycetes</taxon>
        <taxon>Orbiliales</taxon>
        <taxon>Orbiliaceae</taxon>
        <taxon>Arthrobotrys</taxon>
    </lineage>
</organism>
<dbReference type="EMBL" id="JAVHJM010000004">
    <property type="protein sequence ID" value="KAK6514945.1"/>
    <property type="molecule type" value="Genomic_DNA"/>
</dbReference>
<reference evidence="2 3" key="1">
    <citation type="submission" date="2019-10" db="EMBL/GenBank/DDBJ databases">
        <authorList>
            <person name="Palmer J.M."/>
        </authorList>
    </citation>
    <scope>NUCLEOTIDE SEQUENCE [LARGE SCALE GENOMIC DNA]</scope>
    <source>
        <strain evidence="2 3">TWF506</strain>
    </source>
</reference>